<sequence length="522" mass="58351">MALVGAKNPYLAAIVIQTIYAGMILLSKAVLNAGMNSYVFMFYRQLVGTLFLVPLAVIFERKNATAFSFITFCKIFMLAFFGITLALNVYCLALLYTSATLGAATINCLPVTTFFFAVLLRIEKVTVRTIPGIAKVAGLIVCIVGVATLAFYRGPQLKPAIQHPFFDSLTNQEHEAHVSSGQRWILGCFLLSISIISWGLWLVLQAQLLKSYPSKLIFTSLQCLSSACQSFVIAIALERDPHQWKLGWNLRLFTIFYCGTMVTGVSYYLQAWVIEKKGPVFQAMSTPLNVIITMIGSVFLLGEVISLGSVLGGILLVVSLYCVLWGKSKEHSTDNGGGLHEFQAERQRKEQLKDAEDSFCDARKAKGVVKEGKLEIEEKLLYAVGHDNKSFEEASMPSLAFLNAVPGKSMGRLHEPNVEEIVIVLEPLTCLRPQIPTNKYALRSFQIHITSQKPESDQLRRAVGGKALPFLKMVEDDTLMEEVKVERALIRTRRWLSERRQCFYEDGSWIKLFVFPIRSLLT</sequence>
<protein>
    <recommendedName>
        <fullName evidence="7">EamA domain-containing protein</fullName>
    </recommendedName>
</protein>
<keyword evidence="3 6" id="KW-0812">Transmembrane</keyword>
<dbReference type="AlphaFoldDB" id="A0A6A1VBT6"/>
<feature type="transmembrane region" description="Helical" evidence="6">
    <location>
        <begin position="12"/>
        <end position="31"/>
    </location>
</feature>
<keyword evidence="5 6" id="KW-0472">Membrane</keyword>
<evidence type="ECO:0000313" key="8">
    <source>
        <dbReference type="EMBL" id="KAB1210319.1"/>
    </source>
</evidence>
<keyword evidence="4 6" id="KW-1133">Transmembrane helix</keyword>
<keyword evidence="11" id="KW-1185">Reference proteome</keyword>
<dbReference type="PANTHER" id="PTHR31218">
    <property type="entry name" value="WAT1-RELATED PROTEIN"/>
    <property type="match status" value="1"/>
</dbReference>
<comment type="subcellular location">
    <subcellularLocation>
        <location evidence="1">Membrane</location>
        <topology evidence="1">Multi-pass membrane protein</topology>
    </subcellularLocation>
</comment>
<feature type="transmembrane region" description="Helical" evidence="6">
    <location>
        <begin position="132"/>
        <end position="152"/>
    </location>
</feature>
<dbReference type="EMBL" id="RXIC02000024">
    <property type="protein sequence ID" value="KAB1210319.1"/>
    <property type="molecule type" value="Genomic_DNA"/>
</dbReference>
<dbReference type="GO" id="GO:0022857">
    <property type="term" value="F:transmembrane transporter activity"/>
    <property type="evidence" value="ECO:0007669"/>
    <property type="project" value="InterPro"/>
</dbReference>
<dbReference type="OrthoDB" id="1718296at2759"/>
<proteinExistence type="inferred from homology"/>
<evidence type="ECO:0000313" key="10">
    <source>
        <dbReference type="EMBL" id="KAB1212076.1"/>
    </source>
</evidence>
<dbReference type="InterPro" id="IPR000620">
    <property type="entry name" value="EamA_dom"/>
</dbReference>
<reference evidence="9" key="3">
    <citation type="submission" date="2019-09" db="EMBL/GenBank/DDBJ databases">
        <authorList>
            <person name="Gao Z."/>
        </authorList>
    </citation>
    <scope>NUCLEOTIDE SEQUENCE</scope>
    <source>
        <tissue evidence="9">Leaves</tissue>
    </source>
</reference>
<dbReference type="EMBL" id="RXIC02000024">
    <property type="protein sequence ID" value="KAB1210322.1"/>
    <property type="molecule type" value="Genomic_DNA"/>
</dbReference>
<feature type="domain" description="EamA" evidence="7">
    <location>
        <begin position="10"/>
        <end position="146"/>
    </location>
</feature>
<evidence type="ECO:0000313" key="9">
    <source>
        <dbReference type="EMBL" id="KAB1210322.1"/>
    </source>
</evidence>
<feature type="transmembrane region" description="Helical" evidence="6">
    <location>
        <begin position="216"/>
        <end position="236"/>
    </location>
</feature>
<evidence type="ECO:0000256" key="1">
    <source>
        <dbReference type="ARBA" id="ARBA00004141"/>
    </source>
</evidence>
<feature type="transmembrane region" description="Helical" evidence="6">
    <location>
        <begin position="248"/>
        <end position="269"/>
    </location>
</feature>
<dbReference type="GO" id="GO:0016020">
    <property type="term" value="C:membrane"/>
    <property type="evidence" value="ECO:0007669"/>
    <property type="project" value="UniProtKB-SubCell"/>
</dbReference>
<evidence type="ECO:0000259" key="7">
    <source>
        <dbReference type="Pfam" id="PF00892"/>
    </source>
</evidence>
<dbReference type="SUPFAM" id="SSF103481">
    <property type="entry name" value="Multidrug resistance efflux transporter EmrE"/>
    <property type="match status" value="2"/>
</dbReference>
<reference evidence="9 11" key="2">
    <citation type="journal article" date="2019" name="Plant Biotechnol. J.">
        <title>The red bayberry genome and genetic basis of sex determination.</title>
        <authorList>
            <person name="Jia H.M."/>
            <person name="Jia H.J."/>
            <person name="Cai Q.L."/>
            <person name="Wang Y."/>
            <person name="Zhao H.B."/>
            <person name="Yang W.F."/>
            <person name="Wang G.Y."/>
            <person name="Li Y.H."/>
            <person name="Zhan D.L."/>
            <person name="Shen Y.T."/>
            <person name="Niu Q.F."/>
            <person name="Chang L."/>
            <person name="Qiu J."/>
            <person name="Zhao L."/>
            <person name="Xie H.B."/>
            <person name="Fu W.Y."/>
            <person name="Jin J."/>
            <person name="Li X.W."/>
            <person name="Jiao Y."/>
            <person name="Zhou C.C."/>
            <person name="Tu T."/>
            <person name="Chai C.Y."/>
            <person name="Gao J.L."/>
            <person name="Fan L.J."/>
            <person name="van de Weg E."/>
            <person name="Wang J.Y."/>
            <person name="Gao Z.S."/>
        </authorList>
    </citation>
    <scope>NUCLEOTIDE SEQUENCE [LARGE SCALE GENOMIC DNA]</scope>
    <source>
        <tissue evidence="9">Leaves</tissue>
    </source>
</reference>
<reference evidence="9" key="1">
    <citation type="submission" date="2018-07" db="EMBL/GenBank/DDBJ databases">
        <authorList>
            <person name="Gao Z.-S."/>
            <person name="Jia H.-M."/>
            <person name="Jia H.-J."/>
            <person name="Cai Q.-L."/>
            <person name="Wang Y."/>
            <person name="Zhao H.-B."/>
        </authorList>
    </citation>
    <scope>NUCLEOTIDE SEQUENCE</scope>
    <source>
        <tissue evidence="9">Leaves</tissue>
    </source>
</reference>
<dbReference type="Proteomes" id="UP000516437">
    <property type="component" value="Chromosome 5"/>
</dbReference>
<feature type="transmembrane region" description="Helical" evidence="6">
    <location>
        <begin position="37"/>
        <end position="59"/>
    </location>
</feature>
<accession>A0A6A1VBT6</accession>
<dbReference type="Proteomes" id="UP000516437">
    <property type="component" value="Chromosome 6"/>
</dbReference>
<evidence type="ECO:0000256" key="5">
    <source>
        <dbReference type="ARBA" id="ARBA00023136"/>
    </source>
</evidence>
<dbReference type="EMBL" id="RXIC02000023">
    <property type="protein sequence ID" value="KAB1212076.1"/>
    <property type="molecule type" value="Genomic_DNA"/>
</dbReference>
<gene>
    <name evidence="10" type="ORF">CJ030_MR5G024648</name>
    <name evidence="9" type="ORF">CJ030_MR6G024171</name>
    <name evidence="8" type="ORF">CJ030_MR6G024174</name>
</gene>
<evidence type="ECO:0000256" key="4">
    <source>
        <dbReference type="ARBA" id="ARBA00022989"/>
    </source>
</evidence>
<evidence type="ECO:0000256" key="3">
    <source>
        <dbReference type="ARBA" id="ARBA00022692"/>
    </source>
</evidence>
<name>A0A6A1VBT6_9ROSI</name>
<dbReference type="InterPro" id="IPR037185">
    <property type="entry name" value="EmrE-like"/>
</dbReference>
<evidence type="ECO:0000313" key="11">
    <source>
        <dbReference type="Proteomes" id="UP000516437"/>
    </source>
</evidence>
<feature type="domain" description="EamA" evidence="7">
    <location>
        <begin position="186"/>
        <end position="324"/>
    </location>
</feature>
<evidence type="ECO:0000256" key="6">
    <source>
        <dbReference type="SAM" id="Phobius"/>
    </source>
</evidence>
<dbReference type="Pfam" id="PF00892">
    <property type="entry name" value="EamA"/>
    <property type="match status" value="2"/>
</dbReference>
<organism evidence="9 11">
    <name type="scientific">Morella rubra</name>
    <name type="common">Chinese bayberry</name>
    <dbReference type="NCBI Taxonomy" id="262757"/>
    <lineage>
        <taxon>Eukaryota</taxon>
        <taxon>Viridiplantae</taxon>
        <taxon>Streptophyta</taxon>
        <taxon>Embryophyta</taxon>
        <taxon>Tracheophyta</taxon>
        <taxon>Spermatophyta</taxon>
        <taxon>Magnoliopsida</taxon>
        <taxon>eudicotyledons</taxon>
        <taxon>Gunneridae</taxon>
        <taxon>Pentapetalae</taxon>
        <taxon>rosids</taxon>
        <taxon>fabids</taxon>
        <taxon>Fagales</taxon>
        <taxon>Myricaceae</taxon>
        <taxon>Morella</taxon>
    </lineage>
</organism>
<evidence type="ECO:0000256" key="2">
    <source>
        <dbReference type="ARBA" id="ARBA00007635"/>
    </source>
</evidence>
<dbReference type="InterPro" id="IPR030184">
    <property type="entry name" value="WAT1-related"/>
</dbReference>
<comment type="caution">
    <text evidence="9">The sequence shown here is derived from an EMBL/GenBank/DDBJ whole genome shotgun (WGS) entry which is preliminary data.</text>
</comment>
<feature type="transmembrane region" description="Helical" evidence="6">
    <location>
        <begin position="93"/>
        <end position="120"/>
    </location>
</feature>
<feature type="transmembrane region" description="Helical" evidence="6">
    <location>
        <begin position="66"/>
        <end position="87"/>
    </location>
</feature>
<comment type="similarity">
    <text evidence="2">Belongs to the drug/metabolite transporter (DMT) superfamily. Plant drug/metabolite exporter (P-DME) (TC 2.A.7.4) family.</text>
</comment>
<feature type="transmembrane region" description="Helical" evidence="6">
    <location>
        <begin position="184"/>
        <end position="204"/>
    </location>
</feature>